<protein>
    <recommendedName>
        <fullName evidence="2">TfoX N-terminal domain-containing protein</fullName>
    </recommendedName>
</protein>
<evidence type="ECO:0000313" key="4">
    <source>
        <dbReference type="Proteomes" id="UP000001096"/>
    </source>
</evidence>
<dbReference type="InterPro" id="IPR007076">
    <property type="entry name" value="TfoX_N"/>
</dbReference>
<dbReference type="HOGENOM" id="CLU_125849_0_0_5"/>
<dbReference type="InterPro" id="IPR047525">
    <property type="entry name" value="TfoX-like"/>
</dbReference>
<organism evidence="3 4">
    <name type="scientific">Afipia broomeae ATCC 49717</name>
    <dbReference type="NCBI Taxonomy" id="883078"/>
    <lineage>
        <taxon>Bacteria</taxon>
        <taxon>Pseudomonadati</taxon>
        <taxon>Pseudomonadota</taxon>
        <taxon>Alphaproteobacteria</taxon>
        <taxon>Hyphomicrobiales</taxon>
        <taxon>Nitrobacteraceae</taxon>
        <taxon>Afipia</taxon>
    </lineage>
</organism>
<comment type="caution">
    <text evidence="3">The sequence shown here is derived from an EMBL/GenBank/DDBJ whole genome shotgun (WGS) entry which is preliminary data.</text>
</comment>
<evidence type="ECO:0000313" key="3">
    <source>
        <dbReference type="EMBL" id="EKS39736.1"/>
    </source>
</evidence>
<sequence length="162" mass="17953">MDRDYLIDLFSEFGPVVLRRMFSGYGIVADDVNFAMALRAGIIFRVDEQTEARYQAEGAKPFQYETRNKTVIVKSYRHLPERLYDDPEELAVWAREAVGAAKRAAAKKAGVKKRSGQRSAPAKAAPRKSGTAKKAKPPAAKKAALKTAGRKTSPKRLSAKKR</sequence>
<name>K8PDX3_9BRAD</name>
<dbReference type="PANTHER" id="PTHR36121">
    <property type="entry name" value="PROTEIN SXY"/>
    <property type="match status" value="1"/>
</dbReference>
<dbReference type="PATRIC" id="fig|883078.3.peg.1739"/>
<dbReference type="Pfam" id="PF04993">
    <property type="entry name" value="TfoX_N"/>
    <property type="match status" value="1"/>
</dbReference>
<evidence type="ECO:0000259" key="2">
    <source>
        <dbReference type="Pfam" id="PF04993"/>
    </source>
</evidence>
<dbReference type="RefSeq" id="WP_006020414.1">
    <property type="nucleotide sequence ID" value="NZ_KB375282.1"/>
</dbReference>
<dbReference type="eggNOG" id="COG3070">
    <property type="taxonomic scope" value="Bacteria"/>
</dbReference>
<dbReference type="EMBL" id="AGWX01000002">
    <property type="protein sequence ID" value="EKS39736.1"/>
    <property type="molecule type" value="Genomic_DNA"/>
</dbReference>
<feature type="compositionally biased region" description="Basic residues" evidence="1">
    <location>
        <begin position="104"/>
        <end position="116"/>
    </location>
</feature>
<dbReference type="SUPFAM" id="SSF159894">
    <property type="entry name" value="YgaC/TfoX-N like"/>
    <property type="match status" value="1"/>
</dbReference>
<feature type="region of interest" description="Disordered" evidence="1">
    <location>
        <begin position="104"/>
        <end position="162"/>
    </location>
</feature>
<evidence type="ECO:0000256" key="1">
    <source>
        <dbReference type="SAM" id="MobiDB-lite"/>
    </source>
</evidence>
<keyword evidence="4" id="KW-1185">Reference proteome</keyword>
<dbReference type="Proteomes" id="UP000001096">
    <property type="component" value="Unassembled WGS sequence"/>
</dbReference>
<dbReference type="Gene3D" id="3.30.1460.30">
    <property type="entry name" value="YgaC/TfoX-N like chaperone"/>
    <property type="match status" value="1"/>
</dbReference>
<feature type="domain" description="TfoX N-terminal" evidence="2">
    <location>
        <begin position="8"/>
        <end position="101"/>
    </location>
</feature>
<accession>K8PDX3</accession>
<dbReference type="AlphaFoldDB" id="K8PDX3"/>
<reference evidence="3 4" key="1">
    <citation type="submission" date="2012-04" db="EMBL/GenBank/DDBJ databases">
        <title>The Genome Sequence of Afipia broomeae ATCC 49717.</title>
        <authorList>
            <consortium name="The Broad Institute Genome Sequencing Platform"/>
            <person name="Earl A."/>
            <person name="Ward D."/>
            <person name="Feldgarden M."/>
            <person name="Gevers D."/>
            <person name="Huys G."/>
            <person name="Walker B."/>
            <person name="Young S.K."/>
            <person name="Zeng Q."/>
            <person name="Gargeya S."/>
            <person name="Fitzgerald M."/>
            <person name="Haas B."/>
            <person name="Abouelleil A."/>
            <person name="Alvarado L."/>
            <person name="Arachchi H.M."/>
            <person name="Berlin A."/>
            <person name="Chapman S.B."/>
            <person name="Goldberg J."/>
            <person name="Griggs A."/>
            <person name="Gujja S."/>
            <person name="Hansen M."/>
            <person name="Howarth C."/>
            <person name="Imamovic A."/>
            <person name="Larimer J."/>
            <person name="McCowen C."/>
            <person name="Montmayeur A."/>
            <person name="Murphy C."/>
            <person name="Neiman D."/>
            <person name="Pearson M."/>
            <person name="Priest M."/>
            <person name="Roberts A."/>
            <person name="Saif S."/>
            <person name="Shea T."/>
            <person name="Sisk P."/>
            <person name="Sykes S."/>
            <person name="Wortman J."/>
            <person name="Nusbaum C."/>
            <person name="Birren B."/>
        </authorList>
    </citation>
    <scope>NUCLEOTIDE SEQUENCE [LARGE SCALE GENOMIC DNA]</scope>
    <source>
        <strain evidence="3 4">ATCC 49717</strain>
    </source>
</reference>
<gene>
    <name evidence="3" type="ORF">HMPREF9695_01697</name>
</gene>
<dbReference type="PANTHER" id="PTHR36121:SF1">
    <property type="entry name" value="PROTEIN SXY"/>
    <property type="match status" value="1"/>
</dbReference>
<feature type="compositionally biased region" description="Low complexity" evidence="1">
    <location>
        <begin position="137"/>
        <end position="147"/>
    </location>
</feature>
<feature type="compositionally biased region" description="Basic residues" evidence="1">
    <location>
        <begin position="148"/>
        <end position="162"/>
    </location>
</feature>
<proteinExistence type="predicted"/>